<reference evidence="10 11" key="1">
    <citation type="submission" date="2021-03" db="EMBL/GenBank/DDBJ databases">
        <title>Enterococcal diversity collection.</title>
        <authorList>
            <person name="Gilmore M.S."/>
            <person name="Schwartzman J."/>
            <person name="Van Tyne D."/>
            <person name="Martin M."/>
            <person name="Earl A.M."/>
            <person name="Manson A.L."/>
            <person name="Straub T."/>
            <person name="Salamzade R."/>
            <person name="Saavedra J."/>
            <person name="Lebreton F."/>
            <person name="Prichula J."/>
            <person name="Schaufler K."/>
            <person name="Gaca A."/>
            <person name="Sgardioli B."/>
            <person name="Wagenaar J."/>
            <person name="Strong T."/>
        </authorList>
    </citation>
    <scope>NUCLEOTIDE SEQUENCE [LARGE SCALE GENOMIC DNA]</scope>
    <source>
        <strain evidence="10 11">669A</strain>
    </source>
</reference>
<dbReference type="PANTHER" id="PTHR48111:SF1">
    <property type="entry name" value="TWO-COMPONENT RESPONSE REGULATOR ORR33"/>
    <property type="match status" value="1"/>
</dbReference>
<evidence type="ECO:0000256" key="6">
    <source>
        <dbReference type="PROSITE-ProRule" id="PRU00169"/>
    </source>
</evidence>
<keyword evidence="2" id="KW-0902">Two-component regulatory system</keyword>
<name>A0ABS3LFK1_9ENTE</name>
<feature type="modified residue" description="4-aspartylphosphate" evidence="6">
    <location>
        <position position="52"/>
    </location>
</feature>
<dbReference type="InterPro" id="IPR036388">
    <property type="entry name" value="WH-like_DNA-bd_sf"/>
</dbReference>
<evidence type="ECO:0000256" key="2">
    <source>
        <dbReference type="ARBA" id="ARBA00023012"/>
    </source>
</evidence>
<dbReference type="PROSITE" id="PS51755">
    <property type="entry name" value="OMPR_PHOB"/>
    <property type="match status" value="1"/>
</dbReference>
<dbReference type="RefSeq" id="WP_207675419.1">
    <property type="nucleotide sequence ID" value="NZ_JAFREM010000033.1"/>
</dbReference>
<dbReference type="Pfam" id="PF00486">
    <property type="entry name" value="Trans_reg_C"/>
    <property type="match status" value="1"/>
</dbReference>
<dbReference type="SMART" id="SM00448">
    <property type="entry name" value="REC"/>
    <property type="match status" value="1"/>
</dbReference>
<accession>A0ABS3LFK1</accession>
<dbReference type="CDD" id="cd00383">
    <property type="entry name" value="trans_reg_C"/>
    <property type="match status" value="1"/>
</dbReference>
<feature type="DNA-binding region" description="OmpR/PhoB-type" evidence="7">
    <location>
        <begin position="126"/>
        <end position="224"/>
    </location>
</feature>
<keyword evidence="1 6" id="KW-0597">Phosphoprotein</keyword>
<dbReference type="SMART" id="SM00862">
    <property type="entry name" value="Trans_reg_C"/>
    <property type="match status" value="1"/>
</dbReference>
<dbReference type="Proteomes" id="UP000664601">
    <property type="component" value="Unassembled WGS sequence"/>
</dbReference>
<dbReference type="Pfam" id="PF00072">
    <property type="entry name" value="Response_reg"/>
    <property type="match status" value="1"/>
</dbReference>
<evidence type="ECO:0000256" key="3">
    <source>
        <dbReference type="ARBA" id="ARBA00023015"/>
    </source>
</evidence>
<keyword evidence="11" id="KW-1185">Reference proteome</keyword>
<dbReference type="Gene3D" id="6.10.250.690">
    <property type="match status" value="1"/>
</dbReference>
<proteinExistence type="predicted"/>
<evidence type="ECO:0000256" key="5">
    <source>
        <dbReference type="ARBA" id="ARBA00023163"/>
    </source>
</evidence>
<evidence type="ECO:0000259" key="8">
    <source>
        <dbReference type="PROSITE" id="PS50110"/>
    </source>
</evidence>
<dbReference type="SUPFAM" id="SSF46894">
    <property type="entry name" value="C-terminal effector domain of the bipartite response regulators"/>
    <property type="match status" value="1"/>
</dbReference>
<dbReference type="InterPro" id="IPR001789">
    <property type="entry name" value="Sig_transdc_resp-reg_receiver"/>
</dbReference>
<dbReference type="InterPro" id="IPR039420">
    <property type="entry name" value="WalR-like"/>
</dbReference>
<organism evidence="10 11">
    <name type="scientific">Candidatus Enterococcus moelleringii</name>
    <dbReference type="NCBI Taxonomy" id="2815325"/>
    <lineage>
        <taxon>Bacteria</taxon>
        <taxon>Bacillati</taxon>
        <taxon>Bacillota</taxon>
        <taxon>Bacilli</taxon>
        <taxon>Lactobacillales</taxon>
        <taxon>Enterococcaceae</taxon>
        <taxon>Enterococcus</taxon>
    </lineage>
</organism>
<dbReference type="InterPro" id="IPR016032">
    <property type="entry name" value="Sig_transdc_resp-reg_C-effctor"/>
</dbReference>
<dbReference type="InterPro" id="IPR011006">
    <property type="entry name" value="CheY-like_superfamily"/>
</dbReference>
<dbReference type="Gene3D" id="3.40.50.2300">
    <property type="match status" value="1"/>
</dbReference>
<sequence length="227" mass="25745">MKKILLVEDDLTLAKGVALSLQSPTIEVKNVDSLKRAEKCLADEAFHLLLLDINLPDGNGLEFCQKIKQQLSLPIILLTARDLEVDIVSGFSVGADDYVTKPFSLAILRARVEALLRRYEELTVGQKRVSYLNSTFDFAKQEFLINGTEIAFSKIEQKLLQKFFENLGITLTRASLSNEAWQLEAEFVEENALSVAIKRLRSKLTDCRDLKIVTVYGIGYRMERHYD</sequence>
<comment type="caution">
    <text evidence="10">The sequence shown here is derived from an EMBL/GenBank/DDBJ whole genome shotgun (WGS) entry which is preliminary data.</text>
</comment>
<evidence type="ECO:0000313" key="10">
    <source>
        <dbReference type="EMBL" id="MBO1308424.1"/>
    </source>
</evidence>
<evidence type="ECO:0000256" key="1">
    <source>
        <dbReference type="ARBA" id="ARBA00022553"/>
    </source>
</evidence>
<feature type="domain" description="Response regulatory" evidence="8">
    <location>
        <begin position="3"/>
        <end position="116"/>
    </location>
</feature>
<keyword evidence="4 7" id="KW-0238">DNA-binding</keyword>
<dbReference type="EMBL" id="JAFREM010000033">
    <property type="protein sequence ID" value="MBO1308424.1"/>
    <property type="molecule type" value="Genomic_DNA"/>
</dbReference>
<keyword evidence="5" id="KW-0804">Transcription</keyword>
<dbReference type="SUPFAM" id="SSF52172">
    <property type="entry name" value="CheY-like"/>
    <property type="match status" value="1"/>
</dbReference>
<feature type="domain" description="OmpR/PhoB-type" evidence="9">
    <location>
        <begin position="126"/>
        <end position="224"/>
    </location>
</feature>
<dbReference type="PANTHER" id="PTHR48111">
    <property type="entry name" value="REGULATOR OF RPOS"/>
    <property type="match status" value="1"/>
</dbReference>
<protein>
    <submittedName>
        <fullName evidence="10">Response regulator transcription factor</fullName>
    </submittedName>
</protein>
<evidence type="ECO:0000256" key="4">
    <source>
        <dbReference type="ARBA" id="ARBA00023125"/>
    </source>
</evidence>
<evidence type="ECO:0000256" key="7">
    <source>
        <dbReference type="PROSITE-ProRule" id="PRU01091"/>
    </source>
</evidence>
<dbReference type="InterPro" id="IPR001867">
    <property type="entry name" value="OmpR/PhoB-type_DNA-bd"/>
</dbReference>
<dbReference type="PROSITE" id="PS50110">
    <property type="entry name" value="RESPONSE_REGULATORY"/>
    <property type="match status" value="1"/>
</dbReference>
<keyword evidence="3" id="KW-0805">Transcription regulation</keyword>
<evidence type="ECO:0000259" key="9">
    <source>
        <dbReference type="PROSITE" id="PS51755"/>
    </source>
</evidence>
<evidence type="ECO:0000313" key="11">
    <source>
        <dbReference type="Proteomes" id="UP000664601"/>
    </source>
</evidence>
<dbReference type="Gene3D" id="1.10.10.10">
    <property type="entry name" value="Winged helix-like DNA-binding domain superfamily/Winged helix DNA-binding domain"/>
    <property type="match status" value="1"/>
</dbReference>
<gene>
    <name evidence="10" type="ORF">JZO70_19770</name>
</gene>